<dbReference type="OrthoDB" id="9805703at2"/>
<comment type="similarity">
    <text evidence="2">Belongs to the UPF0324 family.</text>
</comment>
<evidence type="ECO:0000256" key="5">
    <source>
        <dbReference type="ARBA" id="ARBA00022989"/>
    </source>
</evidence>
<feature type="transmembrane region" description="Helical" evidence="7">
    <location>
        <begin position="40"/>
        <end position="58"/>
    </location>
</feature>
<keyword evidence="4 7" id="KW-0812">Transmembrane</keyword>
<sequence length="358" mass="38830">MNSLKTFFTHNIQGLLLVGGIVALSTYLSSIPAIHNTTHLAPTAIAILIGVCLSPLFFKYQQILGNGVHFSAKKLLKLGIILYGFFITFDELRNVGLLGLIAAFMVVISIFLISLFIGIKVLKLDKETSMLVGAGSAICGAAAILALESTLKSDSLKGIIAISCIVIFGLIGMFSYPIAFYSDLIPQLNENSMGFFMGATLHEVANVVGAAEIAKDMGGFSQEAANTAIIIKMIRVIMLVPFLFFMAFYATKHTQSTTKTIQIPYFAFLFLGTIMLHTFLSPHKATPILGTITIQSLISSLQFLSVLCIVAAMGALGLQIHFKKLIATSKSAFILAFILFGFLIFGGYFLSLLFQRFF</sequence>
<dbReference type="EMBL" id="CP021886">
    <property type="protein sequence ID" value="AWI34788.1"/>
    <property type="molecule type" value="Genomic_DNA"/>
</dbReference>
<feature type="transmembrane region" description="Helical" evidence="7">
    <location>
        <begin position="263"/>
        <end position="280"/>
    </location>
</feature>
<dbReference type="GO" id="GO:0005886">
    <property type="term" value="C:plasma membrane"/>
    <property type="evidence" value="ECO:0007669"/>
    <property type="project" value="UniProtKB-SubCell"/>
</dbReference>
<keyword evidence="6 7" id="KW-0472">Membrane</keyword>
<dbReference type="Proteomes" id="UP000244890">
    <property type="component" value="Chromosome"/>
</dbReference>
<dbReference type="PANTHER" id="PTHR30106">
    <property type="entry name" value="INNER MEMBRANE PROTEIN YEIH-RELATED"/>
    <property type="match status" value="1"/>
</dbReference>
<reference evidence="8 9" key="1">
    <citation type="submission" date="2017-06" db="EMBL/GenBank/DDBJ databases">
        <title>Complete genome of Helicobacter apodemus.</title>
        <authorList>
            <person name="Cho S."/>
        </authorList>
    </citation>
    <scope>NUCLEOTIDE SEQUENCE [LARGE SCALE GENOMIC DNA]</scope>
    <source>
        <strain evidence="9">SNUVETPUB-15-01</strain>
    </source>
</reference>
<evidence type="ECO:0000256" key="2">
    <source>
        <dbReference type="ARBA" id="ARBA00007977"/>
    </source>
</evidence>
<evidence type="ECO:0000256" key="4">
    <source>
        <dbReference type="ARBA" id="ARBA00022692"/>
    </source>
</evidence>
<evidence type="ECO:0000313" key="9">
    <source>
        <dbReference type="Proteomes" id="UP000244890"/>
    </source>
</evidence>
<dbReference type="PANTHER" id="PTHR30106:SF2">
    <property type="entry name" value="UPF0324 INNER MEMBRANE PROTEIN YEIH"/>
    <property type="match status" value="1"/>
</dbReference>
<dbReference type="InterPro" id="IPR018383">
    <property type="entry name" value="UPF0324_pro"/>
</dbReference>
<feature type="transmembrane region" description="Helical" evidence="7">
    <location>
        <begin position="129"/>
        <end position="147"/>
    </location>
</feature>
<feature type="transmembrane region" description="Helical" evidence="7">
    <location>
        <begin position="95"/>
        <end position="117"/>
    </location>
</feature>
<evidence type="ECO:0000256" key="7">
    <source>
        <dbReference type="SAM" id="Phobius"/>
    </source>
</evidence>
<evidence type="ECO:0000256" key="3">
    <source>
        <dbReference type="ARBA" id="ARBA00022475"/>
    </source>
</evidence>
<feature type="transmembrane region" description="Helical" evidence="7">
    <location>
        <begin position="229"/>
        <end position="251"/>
    </location>
</feature>
<keyword evidence="3" id="KW-1003">Cell membrane</keyword>
<feature type="transmembrane region" description="Helical" evidence="7">
    <location>
        <begin position="159"/>
        <end position="181"/>
    </location>
</feature>
<accession>A0A2U8FFI5</accession>
<dbReference type="AlphaFoldDB" id="A0A2U8FFI5"/>
<evidence type="ECO:0000256" key="6">
    <source>
        <dbReference type="ARBA" id="ARBA00023136"/>
    </source>
</evidence>
<feature type="transmembrane region" description="Helical" evidence="7">
    <location>
        <begin position="300"/>
        <end position="320"/>
    </location>
</feature>
<proteinExistence type="inferred from homology"/>
<feature type="transmembrane region" description="Helical" evidence="7">
    <location>
        <begin position="70"/>
        <end position="89"/>
    </location>
</feature>
<comment type="subcellular location">
    <subcellularLocation>
        <location evidence="1">Cell membrane</location>
        <topology evidence="1">Multi-pass membrane protein</topology>
    </subcellularLocation>
</comment>
<organism evidence="8 9">
    <name type="scientific">Helicobacter apodemus</name>
    <dbReference type="NCBI Taxonomy" id="135569"/>
    <lineage>
        <taxon>Bacteria</taxon>
        <taxon>Pseudomonadati</taxon>
        <taxon>Campylobacterota</taxon>
        <taxon>Epsilonproteobacteria</taxon>
        <taxon>Campylobacterales</taxon>
        <taxon>Helicobacteraceae</taxon>
        <taxon>Helicobacter</taxon>
    </lineage>
</organism>
<dbReference type="Pfam" id="PF03601">
    <property type="entry name" value="Cons_hypoth698"/>
    <property type="match status" value="1"/>
</dbReference>
<evidence type="ECO:0000313" key="8">
    <source>
        <dbReference type="EMBL" id="AWI34788.1"/>
    </source>
</evidence>
<name>A0A2U8FFI5_9HELI</name>
<dbReference type="RefSeq" id="WP_108911572.1">
    <property type="nucleotide sequence ID" value="NZ_CP021886.1"/>
</dbReference>
<evidence type="ECO:0000256" key="1">
    <source>
        <dbReference type="ARBA" id="ARBA00004651"/>
    </source>
</evidence>
<feature type="transmembrane region" description="Helical" evidence="7">
    <location>
        <begin position="193"/>
        <end position="214"/>
    </location>
</feature>
<feature type="transmembrane region" description="Helical" evidence="7">
    <location>
        <begin position="332"/>
        <end position="354"/>
    </location>
</feature>
<gene>
    <name evidence="8" type="ORF">CDV25_08450</name>
</gene>
<keyword evidence="5 7" id="KW-1133">Transmembrane helix</keyword>
<protein>
    <recommendedName>
        <fullName evidence="10">Sulfate exporter family transporter</fullName>
    </recommendedName>
</protein>
<feature type="transmembrane region" description="Helical" evidence="7">
    <location>
        <begin position="12"/>
        <end position="34"/>
    </location>
</feature>
<evidence type="ECO:0008006" key="10">
    <source>
        <dbReference type="Google" id="ProtNLM"/>
    </source>
</evidence>
<dbReference type="KEGG" id="had:CDV25_08450"/>